<evidence type="ECO:0000313" key="5">
    <source>
        <dbReference type="EMBL" id="MFC4105909.1"/>
    </source>
</evidence>
<evidence type="ECO:0000259" key="4">
    <source>
        <dbReference type="Pfam" id="PF13579"/>
    </source>
</evidence>
<name>A0ABV8KIL1_9ACTN</name>
<evidence type="ECO:0000313" key="6">
    <source>
        <dbReference type="Proteomes" id="UP001595868"/>
    </source>
</evidence>
<dbReference type="Pfam" id="PF13579">
    <property type="entry name" value="Glyco_trans_4_4"/>
    <property type="match status" value="1"/>
</dbReference>
<dbReference type="CDD" id="cd03794">
    <property type="entry name" value="GT4_WbuB-like"/>
    <property type="match status" value="1"/>
</dbReference>
<dbReference type="SUPFAM" id="SSF53756">
    <property type="entry name" value="UDP-Glycosyltransferase/glycogen phosphorylase"/>
    <property type="match status" value="1"/>
</dbReference>
<reference evidence="6" key="1">
    <citation type="journal article" date="2019" name="Int. J. Syst. Evol. Microbiol.">
        <title>The Global Catalogue of Microorganisms (GCM) 10K type strain sequencing project: providing services to taxonomists for standard genome sequencing and annotation.</title>
        <authorList>
            <consortium name="The Broad Institute Genomics Platform"/>
            <consortium name="The Broad Institute Genome Sequencing Center for Infectious Disease"/>
            <person name="Wu L."/>
            <person name="Ma J."/>
        </authorList>
    </citation>
    <scope>NUCLEOTIDE SEQUENCE [LARGE SCALE GENOMIC DNA]</scope>
    <source>
        <strain evidence="6">2902at01</strain>
    </source>
</reference>
<dbReference type="RefSeq" id="WP_377543243.1">
    <property type="nucleotide sequence ID" value="NZ_JBHSBN010000004.1"/>
</dbReference>
<dbReference type="InterPro" id="IPR001296">
    <property type="entry name" value="Glyco_trans_1"/>
</dbReference>
<dbReference type="Gene3D" id="3.40.50.2000">
    <property type="entry name" value="Glycogen Phosphorylase B"/>
    <property type="match status" value="2"/>
</dbReference>
<dbReference type="EMBL" id="JBHSBN010000004">
    <property type="protein sequence ID" value="MFC4105909.1"/>
    <property type="molecule type" value="Genomic_DNA"/>
</dbReference>
<dbReference type="Proteomes" id="UP001595868">
    <property type="component" value="Unassembled WGS sequence"/>
</dbReference>
<protein>
    <submittedName>
        <fullName evidence="5">Glycosyltransferase family 4 protein</fullName>
    </submittedName>
</protein>
<comment type="caution">
    <text evidence="5">The sequence shown here is derived from an EMBL/GenBank/DDBJ whole genome shotgun (WGS) entry which is preliminary data.</text>
</comment>
<dbReference type="Pfam" id="PF00534">
    <property type="entry name" value="Glycos_transf_1"/>
    <property type="match status" value="1"/>
</dbReference>
<keyword evidence="2" id="KW-0808">Transferase</keyword>
<keyword evidence="1" id="KW-0328">Glycosyltransferase</keyword>
<keyword evidence="6" id="KW-1185">Reference proteome</keyword>
<dbReference type="PANTHER" id="PTHR45947">
    <property type="entry name" value="SULFOQUINOVOSYL TRANSFERASE SQD2"/>
    <property type="match status" value="1"/>
</dbReference>
<feature type="domain" description="Glycosyl transferase family 1" evidence="3">
    <location>
        <begin position="220"/>
        <end position="383"/>
    </location>
</feature>
<evidence type="ECO:0000256" key="1">
    <source>
        <dbReference type="ARBA" id="ARBA00022676"/>
    </source>
</evidence>
<proteinExistence type="predicted"/>
<evidence type="ECO:0000256" key="2">
    <source>
        <dbReference type="ARBA" id="ARBA00022679"/>
    </source>
</evidence>
<sequence>MRIGLISQWFPPEASFITGNLATGLAGRDHDVRVLTTFPSYPQGRTYPGYRQRWNDRTVHGGALVRRVPAYPSRDRSAVRRVASYLSFGASSAAAGVRYLARRDVNYVYLSPPTAAVGAVLTRALHRVPYVLHVQDPWPESVVHSGMVPGGRAGSVLGSAIASVVRRLYRSAAAIVVISPAMAEMVIAAGADPARVRVLLNWTDERLYRPVPRTAAARAELGHPGRCTVLYAGNIGPVQRLETAVRAAAAVPDRMDLVLMGSGVAEHAVRRLVDELAAPNVRILPRRPAAAMAGLYAAADYLLVCLRDAPGLRGTVPSKLQAALACGAPVIVSAGGDAAKLTRSAGVGFVCPPEDWRTLAEQFAAAADLPPQARAEMGERARRTYLERMSLRSGLDQFEDILAKVAGMGAP</sequence>
<dbReference type="InterPro" id="IPR050194">
    <property type="entry name" value="Glycosyltransferase_grp1"/>
</dbReference>
<gene>
    <name evidence="5" type="ORF">ACFOX0_08160</name>
</gene>
<accession>A0ABV8KIL1</accession>
<dbReference type="PANTHER" id="PTHR45947:SF3">
    <property type="entry name" value="SULFOQUINOVOSYL TRANSFERASE SQD2"/>
    <property type="match status" value="1"/>
</dbReference>
<organism evidence="5 6">
    <name type="scientific">Micromonospora zhanjiangensis</name>
    <dbReference type="NCBI Taxonomy" id="1522057"/>
    <lineage>
        <taxon>Bacteria</taxon>
        <taxon>Bacillati</taxon>
        <taxon>Actinomycetota</taxon>
        <taxon>Actinomycetes</taxon>
        <taxon>Micromonosporales</taxon>
        <taxon>Micromonosporaceae</taxon>
        <taxon>Micromonospora</taxon>
    </lineage>
</organism>
<feature type="domain" description="Glycosyltransferase subfamily 4-like N-terminal" evidence="4">
    <location>
        <begin position="18"/>
        <end position="202"/>
    </location>
</feature>
<evidence type="ECO:0000259" key="3">
    <source>
        <dbReference type="Pfam" id="PF00534"/>
    </source>
</evidence>
<dbReference type="InterPro" id="IPR028098">
    <property type="entry name" value="Glyco_trans_4-like_N"/>
</dbReference>